<proteinExistence type="predicted"/>
<dbReference type="Proteomes" id="UP000654075">
    <property type="component" value="Unassembled WGS sequence"/>
</dbReference>
<evidence type="ECO:0000313" key="2">
    <source>
        <dbReference type="Proteomes" id="UP000654075"/>
    </source>
</evidence>
<protein>
    <submittedName>
        <fullName evidence="1">Uncharacterized protein</fullName>
    </submittedName>
</protein>
<name>A0A813HXT7_POLGL</name>
<dbReference type="EMBL" id="CAJNNV010033341">
    <property type="protein sequence ID" value="CAE8643360.1"/>
    <property type="molecule type" value="Genomic_DNA"/>
</dbReference>
<dbReference type="AlphaFoldDB" id="A0A813HXT7"/>
<gene>
    <name evidence="1" type="ORF">PGLA1383_LOCUS57706</name>
</gene>
<sequence>MMEFSAAGEAVQWVEDCQQKVGEPADGSIELSLATFAASHLATPALAMFCWANASEQPFSKCNIFAAGIYAHKVVSLPFCIASMQQQQQKNGVHPRRLASGPSLMNLVRGVLRSLLQLPRSPKRNAIRVLSLAEKHTSVKMLRTGSGLHMATEAVTLLLSEVVTVARKMLNSMLGALLVHSLLGKMLQTCHIYPWI</sequence>
<evidence type="ECO:0000313" key="1">
    <source>
        <dbReference type="EMBL" id="CAE8643360.1"/>
    </source>
</evidence>
<organism evidence="1 2">
    <name type="scientific">Polarella glacialis</name>
    <name type="common">Dinoflagellate</name>
    <dbReference type="NCBI Taxonomy" id="89957"/>
    <lineage>
        <taxon>Eukaryota</taxon>
        <taxon>Sar</taxon>
        <taxon>Alveolata</taxon>
        <taxon>Dinophyceae</taxon>
        <taxon>Suessiales</taxon>
        <taxon>Suessiaceae</taxon>
        <taxon>Polarella</taxon>
    </lineage>
</organism>
<comment type="caution">
    <text evidence="1">The sequence shown here is derived from an EMBL/GenBank/DDBJ whole genome shotgun (WGS) entry which is preliminary data.</text>
</comment>
<reference evidence="1" key="1">
    <citation type="submission" date="2021-02" db="EMBL/GenBank/DDBJ databases">
        <authorList>
            <person name="Dougan E. K."/>
            <person name="Rhodes N."/>
            <person name="Thang M."/>
            <person name="Chan C."/>
        </authorList>
    </citation>
    <scope>NUCLEOTIDE SEQUENCE</scope>
</reference>
<keyword evidence="2" id="KW-1185">Reference proteome</keyword>
<accession>A0A813HXT7</accession>